<dbReference type="Gene3D" id="2.60.40.3680">
    <property type="match status" value="1"/>
</dbReference>
<name>A0A2T9JS10_9CAUL</name>
<reference evidence="3 4" key="1">
    <citation type="submission" date="2018-04" db="EMBL/GenBank/DDBJ databases">
        <title>The genome sequence of Caulobacter sp. 744.</title>
        <authorList>
            <person name="Gao J."/>
            <person name="Sun J."/>
        </authorList>
    </citation>
    <scope>NUCLEOTIDE SEQUENCE [LARGE SCALE GENOMIC DNA]</scope>
    <source>
        <strain evidence="3 4">774</strain>
    </source>
</reference>
<evidence type="ECO:0000313" key="4">
    <source>
        <dbReference type="Proteomes" id="UP000245073"/>
    </source>
</evidence>
<feature type="domain" description="DUF4424" evidence="2">
    <location>
        <begin position="45"/>
        <end position="332"/>
    </location>
</feature>
<protein>
    <recommendedName>
        <fullName evidence="2">DUF4424 domain-containing protein</fullName>
    </recommendedName>
</protein>
<evidence type="ECO:0000259" key="2">
    <source>
        <dbReference type="Pfam" id="PF14415"/>
    </source>
</evidence>
<dbReference type="Proteomes" id="UP000245073">
    <property type="component" value="Unassembled WGS sequence"/>
</dbReference>
<evidence type="ECO:0000256" key="1">
    <source>
        <dbReference type="SAM" id="SignalP"/>
    </source>
</evidence>
<sequence>MGSNPTLSATSSSSSPCYPGDMTLSALLRSAALVAALACAAPAMANDTSAELAAGGLVLTKTTAVAMRSEDLYISPTAVRVRYVFENTSGRDVTLRVAFPMPDIGGDGFFMGDVSIPVDDPANILGFSTKVDGKPVKAQVEQKAFGGGVDRTAWLVANRIPLAVHQEAATKAMEALPPARLKEAQALGLYDEDQGPIWVLKTTYHWSQTFPAGKPIVVEHAYTPSVGATVATSVGSAYGAETEAKYCVDPAMVAAVKRAGGEDGAYIEKWIDYVLVTGGNWSEPIGDFRLVVDKGAARNLVSFCADGVRKIGPTQFEVRRKNWRPEKDLQILLLERREP</sequence>
<organism evidence="3 4">
    <name type="scientific">Caulobacter endophyticus</name>
    <dbReference type="NCBI Taxonomy" id="2172652"/>
    <lineage>
        <taxon>Bacteria</taxon>
        <taxon>Pseudomonadati</taxon>
        <taxon>Pseudomonadota</taxon>
        <taxon>Alphaproteobacteria</taxon>
        <taxon>Caulobacterales</taxon>
        <taxon>Caulobacteraceae</taxon>
        <taxon>Caulobacter</taxon>
    </lineage>
</organism>
<evidence type="ECO:0000313" key="3">
    <source>
        <dbReference type="EMBL" id="PVM86483.1"/>
    </source>
</evidence>
<feature type="chain" id="PRO_5015744644" description="DUF4424 domain-containing protein" evidence="1">
    <location>
        <begin position="46"/>
        <end position="339"/>
    </location>
</feature>
<dbReference type="EMBL" id="QDKQ01000056">
    <property type="protein sequence ID" value="PVM86483.1"/>
    <property type="molecule type" value="Genomic_DNA"/>
</dbReference>
<gene>
    <name evidence="3" type="ORF">DDF67_16015</name>
</gene>
<comment type="caution">
    <text evidence="3">The sequence shown here is derived from an EMBL/GenBank/DDBJ whole genome shotgun (WGS) entry which is preliminary data.</text>
</comment>
<feature type="signal peptide" evidence="1">
    <location>
        <begin position="1"/>
        <end position="45"/>
    </location>
</feature>
<accession>A0A2T9JS10</accession>
<proteinExistence type="predicted"/>
<keyword evidence="4" id="KW-1185">Reference proteome</keyword>
<dbReference type="AlphaFoldDB" id="A0A2T9JS10"/>
<dbReference type="InterPro" id="IPR025538">
    <property type="entry name" value="DUF4424"/>
</dbReference>
<dbReference type="Pfam" id="PF14415">
    <property type="entry name" value="DUF4424"/>
    <property type="match status" value="1"/>
</dbReference>
<keyword evidence="1" id="KW-0732">Signal</keyword>